<reference evidence="1 2" key="1">
    <citation type="submission" date="2005-07" db="EMBL/GenBank/DDBJ databases">
        <authorList>
            <person name="Mural R.J."/>
            <person name="Li P.W."/>
            <person name="Adams M.D."/>
            <person name="Amanatides P.G."/>
            <person name="Baden-Tillson H."/>
            <person name="Barnstead M."/>
            <person name="Chin S.H."/>
            <person name="Dew I."/>
            <person name="Evans C.A."/>
            <person name="Ferriera S."/>
            <person name="Flanigan M."/>
            <person name="Fosler C."/>
            <person name="Glodek A."/>
            <person name="Gu Z."/>
            <person name="Holt R.A."/>
            <person name="Jennings D."/>
            <person name="Kraft C.L."/>
            <person name="Lu F."/>
            <person name="Nguyen T."/>
            <person name="Nusskern D.R."/>
            <person name="Pfannkoch C.M."/>
            <person name="Sitter C."/>
            <person name="Sutton G.G."/>
            <person name="Venter J.C."/>
            <person name="Wang Z."/>
            <person name="Woodage T."/>
            <person name="Zheng X.H."/>
            <person name="Zhong F."/>
        </authorList>
    </citation>
    <scope>NUCLEOTIDE SEQUENCE [LARGE SCALE GENOMIC DNA]</scope>
    <source>
        <strain>BN</strain>
        <strain evidence="2">Sprague-Dawley</strain>
    </source>
</reference>
<dbReference type="Proteomes" id="UP000234681">
    <property type="component" value="Chromosome 15"/>
</dbReference>
<evidence type="ECO:0000313" key="1">
    <source>
        <dbReference type="EMBL" id="EDL88420.1"/>
    </source>
</evidence>
<proteinExistence type="predicted"/>
<gene>
    <name evidence="1" type="ORF">rCG_61286</name>
</gene>
<dbReference type="EMBL" id="CH474040">
    <property type="protein sequence ID" value="EDL88420.1"/>
    <property type="molecule type" value="Genomic_DNA"/>
</dbReference>
<protein>
    <submittedName>
        <fullName evidence="1">RCG61286, isoform CRA_b</fullName>
    </submittedName>
</protein>
<accession>A6KEB5</accession>
<organism evidence="1 2">
    <name type="scientific">Rattus norvegicus</name>
    <name type="common">Rat</name>
    <dbReference type="NCBI Taxonomy" id="10116"/>
    <lineage>
        <taxon>Eukaryota</taxon>
        <taxon>Metazoa</taxon>
        <taxon>Chordata</taxon>
        <taxon>Craniata</taxon>
        <taxon>Vertebrata</taxon>
        <taxon>Euteleostomi</taxon>
        <taxon>Mammalia</taxon>
        <taxon>Eutheria</taxon>
        <taxon>Euarchontoglires</taxon>
        <taxon>Glires</taxon>
        <taxon>Rodentia</taxon>
        <taxon>Myomorpha</taxon>
        <taxon>Muroidea</taxon>
        <taxon>Muridae</taxon>
        <taxon>Murinae</taxon>
        <taxon>Rattus</taxon>
    </lineage>
</organism>
<evidence type="ECO:0000313" key="2">
    <source>
        <dbReference type="Proteomes" id="UP000234681"/>
    </source>
</evidence>
<sequence length="9" mass="935">MASSSNEIP</sequence>
<name>A6KEB5_RAT</name>